<sequence>MRSCVFLIFISCTQKDRLIYPYAQSQLTGNIQEEPVVIAVGPPNPDVQASTNPDVQVSTNSGVQEIAEVAGSSLLSPQQRVSGVIEAGAGDSQPAVEAPRPQREKNAVDFLLECYRGEYQIDAFEYDKKMLEESIRNHSRLEVTPLFKPLTVAYIIIEHIIHTTRSYDISGEEFILWGKLCVITFVGTSLELWIQLSFREEDGTPHSPSGALYRAYKNIREAARKIERAGASRLQEKYWDEIAVENNTPQPAIVTSLDVWDRGAASCYQKAKNAPISEMIQDHPSIVSESGPLLLRRDYGVKFPSSINALINKWPDLADTLIRIARIFNAQKEVKKILRANPNIQTEVHKQNVAWMLLPALVRCFAKSPKKVANRDVSFEDIADSFIFHVHDFGKLETKQAELHFILQASGVPLRPYAIKCGSLENSENCFAVLEDVMFSMNSLTEAVDF</sequence>
<protein>
    <submittedName>
        <fullName evidence="1">Uncharacterized protein</fullName>
    </submittedName>
</protein>
<proteinExistence type="predicted"/>
<comment type="caution">
    <text evidence="1">The sequence shown here is derived from an EMBL/GenBank/DDBJ whole genome shotgun (WGS) entry which is preliminary data.</text>
</comment>
<gene>
    <name evidence="1" type="ORF">QAD02_009601</name>
</gene>
<accession>A0ACC2NB22</accession>
<evidence type="ECO:0000313" key="1">
    <source>
        <dbReference type="EMBL" id="KAJ8667938.1"/>
    </source>
</evidence>
<keyword evidence="2" id="KW-1185">Reference proteome</keyword>
<organism evidence="1 2">
    <name type="scientific">Eretmocerus hayati</name>
    <dbReference type="NCBI Taxonomy" id="131215"/>
    <lineage>
        <taxon>Eukaryota</taxon>
        <taxon>Metazoa</taxon>
        <taxon>Ecdysozoa</taxon>
        <taxon>Arthropoda</taxon>
        <taxon>Hexapoda</taxon>
        <taxon>Insecta</taxon>
        <taxon>Pterygota</taxon>
        <taxon>Neoptera</taxon>
        <taxon>Endopterygota</taxon>
        <taxon>Hymenoptera</taxon>
        <taxon>Apocrita</taxon>
        <taxon>Proctotrupomorpha</taxon>
        <taxon>Chalcidoidea</taxon>
        <taxon>Aphelinidae</taxon>
        <taxon>Aphelininae</taxon>
        <taxon>Eretmocerus</taxon>
    </lineage>
</organism>
<evidence type="ECO:0000313" key="2">
    <source>
        <dbReference type="Proteomes" id="UP001239111"/>
    </source>
</evidence>
<dbReference type="EMBL" id="CM056744">
    <property type="protein sequence ID" value="KAJ8667938.1"/>
    <property type="molecule type" value="Genomic_DNA"/>
</dbReference>
<name>A0ACC2NB22_9HYME</name>
<reference evidence="1" key="1">
    <citation type="submission" date="2023-04" db="EMBL/GenBank/DDBJ databases">
        <title>A chromosome-level genome assembly of the parasitoid wasp Eretmocerus hayati.</title>
        <authorList>
            <person name="Zhong Y."/>
            <person name="Liu S."/>
            <person name="Liu Y."/>
        </authorList>
    </citation>
    <scope>NUCLEOTIDE SEQUENCE</scope>
    <source>
        <strain evidence="1">ZJU_SS_LIU_2023</strain>
    </source>
</reference>
<dbReference type="Proteomes" id="UP001239111">
    <property type="component" value="Chromosome 4"/>
</dbReference>